<dbReference type="EMBL" id="MQWD01000001">
    <property type="protein sequence ID" value="PAP77340.1"/>
    <property type="molecule type" value="Genomic_DNA"/>
</dbReference>
<dbReference type="Pfam" id="PF04079">
    <property type="entry name" value="SMC_ScpB"/>
    <property type="match status" value="1"/>
</dbReference>
<evidence type="ECO:0000313" key="6">
    <source>
        <dbReference type="EMBL" id="PAP77340.1"/>
    </source>
</evidence>
<keyword evidence="4" id="KW-0131">Cell cycle</keyword>
<dbReference type="GO" id="GO:0051301">
    <property type="term" value="P:cell division"/>
    <property type="evidence" value="ECO:0007669"/>
    <property type="project" value="UniProtKB-KW"/>
</dbReference>
<dbReference type="Proteomes" id="UP000216339">
    <property type="component" value="Unassembled WGS sequence"/>
</dbReference>
<keyword evidence="1" id="KW-0963">Cytoplasm</keyword>
<dbReference type="InterPro" id="IPR036388">
    <property type="entry name" value="WH-like_DNA-bd_sf"/>
</dbReference>
<dbReference type="OrthoDB" id="9806226at2"/>
<gene>
    <name evidence="6" type="ORF">BSZ37_13300</name>
</gene>
<dbReference type="GO" id="GO:0051304">
    <property type="term" value="P:chromosome separation"/>
    <property type="evidence" value="ECO:0007669"/>
    <property type="project" value="InterPro"/>
</dbReference>
<sequence length="220" mass="24309">MEPVLTADPFDQAVEALIFASDVPLRPEDVARAYGEVTGTEHTVAEVEEAVGRLNAAYRTGGRAFRIQRWAGGLRMATVEEVHPFVSALYEDDEAKRLSRSLLETLAVIAYKQPVTRPEVDHVRGVSSDYALRQLLERDFVTIAGRGEGIGRPLLYATTDRFLEQFGLDALDALPTPREIEDLLADPAFNRERAKLLAEMTAPSLVTPATDPDDVETDQE</sequence>
<keyword evidence="7" id="KW-1185">Reference proteome</keyword>
<dbReference type="PANTHER" id="PTHR34298:SF2">
    <property type="entry name" value="SEGREGATION AND CONDENSATION PROTEIN B"/>
    <property type="match status" value="1"/>
</dbReference>
<evidence type="ECO:0000256" key="1">
    <source>
        <dbReference type="ARBA" id="ARBA00022490"/>
    </source>
</evidence>
<dbReference type="InterPro" id="IPR036390">
    <property type="entry name" value="WH_DNA-bd_sf"/>
</dbReference>
<dbReference type="NCBIfam" id="TIGR00281">
    <property type="entry name" value="SMC-Scp complex subunit ScpB"/>
    <property type="match status" value="1"/>
</dbReference>
<evidence type="ECO:0000256" key="2">
    <source>
        <dbReference type="ARBA" id="ARBA00022618"/>
    </source>
</evidence>
<dbReference type="RefSeq" id="WP_095511012.1">
    <property type="nucleotide sequence ID" value="NZ_MQWD01000001.1"/>
</dbReference>
<dbReference type="InterPro" id="IPR005234">
    <property type="entry name" value="ScpB_csome_segregation"/>
</dbReference>
<evidence type="ECO:0000256" key="3">
    <source>
        <dbReference type="ARBA" id="ARBA00022829"/>
    </source>
</evidence>
<evidence type="ECO:0000313" key="7">
    <source>
        <dbReference type="Proteomes" id="UP000216339"/>
    </source>
</evidence>
<dbReference type="PANTHER" id="PTHR34298">
    <property type="entry name" value="SEGREGATION AND CONDENSATION PROTEIN B"/>
    <property type="match status" value="1"/>
</dbReference>
<accession>A0A271J1W1</accession>
<dbReference type="Gene3D" id="1.10.10.10">
    <property type="entry name" value="Winged helix-like DNA-binding domain superfamily/Winged helix DNA-binding domain"/>
    <property type="match status" value="2"/>
</dbReference>
<keyword evidence="3" id="KW-0159">Chromosome partition</keyword>
<feature type="compositionally biased region" description="Acidic residues" evidence="5">
    <location>
        <begin position="211"/>
        <end position="220"/>
    </location>
</feature>
<feature type="region of interest" description="Disordered" evidence="5">
    <location>
        <begin position="200"/>
        <end position="220"/>
    </location>
</feature>
<organism evidence="6 7">
    <name type="scientific">Rubrivirga marina</name>
    <dbReference type="NCBI Taxonomy" id="1196024"/>
    <lineage>
        <taxon>Bacteria</taxon>
        <taxon>Pseudomonadati</taxon>
        <taxon>Rhodothermota</taxon>
        <taxon>Rhodothermia</taxon>
        <taxon>Rhodothermales</taxon>
        <taxon>Rubricoccaceae</taxon>
        <taxon>Rubrivirga</taxon>
    </lineage>
</organism>
<reference evidence="6 7" key="1">
    <citation type="submission" date="2016-11" db="EMBL/GenBank/DDBJ databases">
        <title>Study of marine rhodopsin-containing bacteria.</title>
        <authorList>
            <person name="Yoshizawa S."/>
            <person name="Kumagai Y."/>
            <person name="Kogure K."/>
        </authorList>
    </citation>
    <scope>NUCLEOTIDE SEQUENCE [LARGE SCALE GENOMIC DNA]</scope>
    <source>
        <strain evidence="6 7">SAORIC-28</strain>
    </source>
</reference>
<dbReference type="AlphaFoldDB" id="A0A271J1W1"/>
<comment type="caution">
    <text evidence="6">The sequence shown here is derived from an EMBL/GenBank/DDBJ whole genome shotgun (WGS) entry which is preliminary data.</text>
</comment>
<evidence type="ECO:0000256" key="5">
    <source>
        <dbReference type="SAM" id="MobiDB-lite"/>
    </source>
</evidence>
<evidence type="ECO:0000256" key="4">
    <source>
        <dbReference type="ARBA" id="ARBA00023306"/>
    </source>
</evidence>
<dbReference type="SUPFAM" id="SSF46785">
    <property type="entry name" value="Winged helix' DNA-binding domain"/>
    <property type="match status" value="2"/>
</dbReference>
<keyword evidence="2" id="KW-0132">Cell division</keyword>
<protein>
    <submittedName>
        <fullName evidence="6">SMC-Scp complex subunit ScpB</fullName>
    </submittedName>
</protein>
<proteinExistence type="predicted"/>
<name>A0A271J1W1_9BACT</name>